<evidence type="ECO:0000313" key="1">
    <source>
        <dbReference type="EMBL" id="CAH0365656.1"/>
    </source>
</evidence>
<sequence>LQVYDIYTTRRVLLAAHARDVNIFIWTSRKSVDHGTNDRVIVHGDGTRADGRRSGFKAHLIEIVGSRDRRPAPSIFGSWSNVVQNQADYLARPTTKAPET</sequence>
<dbReference type="EMBL" id="CAKKNE010000001">
    <property type="protein sequence ID" value="CAH0365656.1"/>
    <property type="molecule type" value="Genomic_DNA"/>
</dbReference>
<evidence type="ECO:0000313" key="2">
    <source>
        <dbReference type="Proteomes" id="UP000789595"/>
    </source>
</evidence>
<organism evidence="1 2">
    <name type="scientific">Pelagomonas calceolata</name>
    <dbReference type="NCBI Taxonomy" id="35677"/>
    <lineage>
        <taxon>Eukaryota</taxon>
        <taxon>Sar</taxon>
        <taxon>Stramenopiles</taxon>
        <taxon>Ochrophyta</taxon>
        <taxon>Pelagophyceae</taxon>
        <taxon>Pelagomonadales</taxon>
        <taxon>Pelagomonadaceae</taxon>
        <taxon>Pelagomonas</taxon>
    </lineage>
</organism>
<gene>
    <name evidence="1" type="ORF">PECAL_1P21060</name>
</gene>
<comment type="caution">
    <text evidence="1">The sequence shown here is derived from an EMBL/GenBank/DDBJ whole genome shotgun (WGS) entry which is preliminary data.</text>
</comment>
<proteinExistence type="predicted"/>
<accession>A0A8J2SDM1</accession>
<feature type="non-terminal residue" evidence="1">
    <location>
        <position position="1"/>
    </location>
</feature>
<keyword evidence="2" id="KW-1185">Reference proteome</keyword>
<dbReference type="AlphaFoldDB" id="A0A8J2SDM1"/>
<feature type="non-terminal residue" evidence="1">
    <location>
        <position position="100"/>
    </location>
</feature>
<dbReference type="Proteomes" id="UP000789595">
    <property type="component" value="Unassembled WGS sequence"/>
</dbReference>
<name>A0A8J2SDM1_9STRA</name>
<reference evidence="1" key="1">
    <citation type="submission" date="2021-11" db="EMBL/GenBank/DDBJ databases">
        <authorList>
            <consortium name="Genoscope - CEA"/>
            <person name="William W."/>
        </authorList>
    </citation>
    <scope>NUCLEOTIDE SEQUENCE</scope>
</reference>
<protein>
    <submittedName>
        <fullName evidence="1">Uncharacterized protein</fullName>
    </submittedName>
</protein>